<comment type="caution">
    <text evidence="3">The sequence shown here is derived from an EMBL/GenBank/DDBJ whole genome shotgun (WGS) entry which is preliminary data.</text>
</comment>
<evidence type="ECO:0000256" key="1">
    <source>
        <dbReference type="ARBA" id="ARBA00003238"/>
    </source>
</evidence>
<dbReference type="Pfam" id="PF02645">
    <property type="entry name" value="DegV"/>
    <property type="match status" value="1"/>
</dbReference>
<comment type="function">
    <text evidence="1">May bind long-chain fatty acids, such as palmitate, and may play a role in lipid transport or fatty acid metabolism.</text>
</comment>
<sequence length="291" mass="32333">MSNDYVIVTDSTANLPEDMIEKYGLEILSLNYYVDGEEYKGYIKGQKTDLAHFYSMMRQKKEITTSLVTVGDAMDMLEEIVKQGKDYLYVGFSSGLSGTFQAVSLVTNSLSQKYPDRKLYAVDSLAAALGEGLLVKYVIDNKEKGMSISENADWIIAHRNNICHWFTVDDLFFLKRGGRISATTAVVGTALSIKPVLHVDDNGHLIPMENARGRKKSLDALVKHMKSSIIVPDGQSVYISHGDCIEDAEYVAKKVRENFNIGEVVIRMLDPVIASHSGPGTVALFFYGEHK</sequence>
<evidence type="ECO:0000313" key="3">
    <source>
        <dbReference type="EMBL" id="KQC86570.1"/>
    </source>
</evidence>
<dbReference type="RefSeq" id="WP_055942248.1">
    <property type="nucleotide sequence ID" value="NZ_DBGBRS010000085.1"/>
</dbReference>
<dbReference type="NCBIfam" id="TIGR00762">
    <property type="entry name" value="DegV"/>
    <property type="match status" value="1"/>
</dbReference>
<dbReference type="Gene3D" id="3.30.1180.10">
    <property type="match status" value="1"/>
</dbReference>
<dbReference type="Proteomes" id="UP000050833">
    <property type="component" value="Unassembled WGS sequence"/>
</dbReference>
<organism evidence="3 4">
    <name type="scientific">Butyribacter intestini</name>
    <dbReference type="NCBI Taxonomy" id="1703332"/>
    <lineage>
        <taxon>Bacteria</taxon>
        <taxon>Bacillati</taxon>
        <taxon>Bacillota</taxon>
        <taxon>Clostridia</taxon>
        <taxon>Lachnospirales</taxon>
        <taxon>Lachnospiraceae</taxon>
        <taxon>Butyribacter</taxon>
    </lineage>
</organism>
<keyword evidence="4" id="KW-1185">Reference proteome</keyword>
<reference evidence="3 4" key="1">
    <citation type="submission" date="2015-10" db="EMBL/GenBank/DDBJ databases">
        <title>Butyribacter intestini gen. nov., sp. nov., a butyric acid-producing bacterium of the family Lachnospiraceae isolated from the human faeces.</title>
        <authorList>
            <person name="Zou Y."/>
            <person name="Xue W."/>
            <person name="Luo G."/>
            <person name="Lv M."/>
        </authorList>
    </citation>
    <scope>NUCLEOTIDE SEQUENCE [LARGE SCALE GENOMIC DNA]</scope>
    <source>
        <strain evidence="3 4">TF01-11</strain>
    </source>
</reference>
<dbReference type="PANTHER" id="PTHR33434:SF3">
    <property type="entry name" value="DEGV DOMAIN-CONTAINING PROTEIN YITS"/>
    <property type="match status" value="1"/>
</dbReference>
<dbReference type="PANTHER" id="PTHR33434">
    <property type="entry name" value="DEGV DOMAIN-CONTAINING PROTEIN DR_1986-RELATED"/>
    <property type="match status" value="1"/>
</dbReference>
<dbReference type="GO" id="GO:0008289">
    <property type="term" value="F:lipid binding"/>
    <property type="evidence" value="ECO:0007669"/>
    <property type="project" value="UniProtKB-KW"/>
</dbReference>
<protein>
    <submittedName>
        <fullName evidence="3">Fatty acid-binding protein DegV</fullName>
    </submittedName>
</protein>
<gene>
    <name evidence="3" type="ORF">APZ18_05180</name>
</gene>
<dbReference type="InterPro" id="IPR050270">
    <property type="entry name" value="DegV_domain_contain"/>
</dbReference>
<evidence type="ECO:0000313" key="4">
    <source>
        <dbReference type="Proteomes" id="UP000050833"/>
    </source>
</evidence>
<dbReference type="AlphaFoldDB" id="A0AAW3JVN6"/>
<dbReference type="InterPro" id="IPR003797">
    <property type="entry name" value="DegV"/>
</dbReference>
<name>A0AAW3JVN6_9FIRM</name>
<dbReference type="InterPro" id="IPR043168">
    <property type="entry name" value="DegV_C"/>
</dbReference>
<evidence type="ECO:0000256" key="2">
    <source>
        <dbReference type="ARBA" id="ARBA00023121"/>
    </source>
</evidence>
<dbReference type="SUPFAM" id="SSF82549">
    <property type="entry name" value="DAK1/DegV-like"/>
    <property type="match status" value="1"/>
</dbReference>
<keyword evidence="2" id="KW-0446">Lipid-binding</keyword>
<dbReference type="EMBL" id="LLKB01000001">
    <property type="protein sequence ID" value="KQC86570.1"/>
    <property type="molecule type" value="Genomic_DNA"/>
</dbReference>
<proteinExistence type="predicted"/>
<accession>A0AAW3JVN6</accession>
<dbReference type="Gene3D" id="3.40.50.10170">
    <property type="match status" value="1"/>
</dbReference>
<dbReference type="PROSITE" id="PS51482">
    <property type="entry name" value="DEGV"/>
    <property type="match status" value="1"/>
</dbReference>